<accession>A0A6G0ZQF8</accession>
<dbReference type="EMBL" id="VUJU01000048">
    <property type="protein sequence ID" value="KAF0773560.1"/>
    <property type="molecule type" value="Genomic_DNA"/>
</dbReference>
<evidence type="ECO:0000313" key="1">
    <source>
        <dbReference type="EMBL" id="KAF0773560.1"/>
    </source>
</evidence>
<gene>
    <name evidence="1" type="ORF">FWK35_00006222</name>
</gene>
<comment type="caution">
    <text evidence="1">The sequence shown here is derived from an EMBL/GenBank/DDBJ whole genome shotgun (WGS) entry which is preliminary data.</text>
</comment>
<sequence>MYTHARVLFLKVFAARALKTFDTPLPPPSSRNTRHRSPRHRQQTVRVVLAYIYTTRTSSESSAAVSHIIPYVNQQLNGGGRSVAFQFSRNDDDVPFPVTTSCTSTHTS</sequence>
<proteinExistence type="predicted"/>
<evidence type="ECO:0000313" key="2">
    <source>
        <dbReference type="Proteomes" id="UP000478052"/>
    </source>
</evidence>
<dbReference type="Proteomes" id="UP000478052">
    <property type="component" value="Unassembled WGS sequence"/>
</dbReference>
<dbReference type="AlphaFoldDB" id="A0A6G0ZQF8"/>
<name>A0A6G0ZQF8_APHCR</name>
<protein>
    <submittedName>
        <fullName evidence="1">Uncharacterized protein</fullName>
    </submittedName>
</protein>
<keyword evidence="2" id="KW-1185">Reference proteome</keyword>
<organism evidence="1 2">
    <name type="scientific">Aphis craccivora</name>
    <name type="common">Cowpea aphid</name>
    <dbReference type="NCBI Taxonomy" id="307492"/>
    <lineage>
        <taxon>Eukaryota</taxon>
        <taxon>Metazoa</taxon>
        <taxon>Ecdysozoa</taxon>
        <taxon>Arthropoda</taxon>
        <taxon>Hexapoda</taxon>
        <taxon>Insecta</taxon>
        <taxon>Pterygota</taxon>
        <taxon>Neoptera</taxon>
        <taxon>Paraneoptera</taxon>
        <taxon>Hemiptera</taxon>
        <taxon>Sternorrhyncha</taxon>
        <taxon>Aphidomorpha</taxon>
        <taxon>Aphidoidea</taxon>
        <taxon>Aphididae</taxon>
        <taxon>Aphidini</taxon>
        <taxon>Aphis</taxon>
        <taxon>Aphis</taxon>
    </lineage>
</organism>
<reference evidence="1 2" key="1">
    <citation type="submission" date="2019-08" db="EMBL/GenBank/DDBJ databases">
        <title>Whole genome of Aphis craccivora.</title>
        <authorList>
            <person name="Voronova N.V."/>
            <person name="Shulinski R.S."/>
            <person name="Bandarenka Y.V."/>
            <person name="Zhorov D.G."/>
            <person name="Warner D."/>
        </authorList>
    </citation>
    <scope>NUCLEOTIDE SEQUENCE [LARGE SCALE GENOMIC DNA]</scope>
    <source>
        <strain evidence="1">180601</strain>
        <tissue evidence="1">Whole Body</tissue>
    </source>
</reference>